<gene>
    <name evidence="2" type="ORF">GCM10007857_41890</name>
</gene>
<evidence type="ECO:0000313" key="2">
    <source>
        <dbReference type="EMBL" id="GLR87478.1"/>
    </source>
</evidence>
<feature type="region of interest" description="Disordered" evidence="1">
    <location>
        <begin position="52"/>
        <end position="82"/>
    </location>
</feature>
<evidence type="ECO:0000256" key="1">
    <source>
        <dbReference type="SAM" id="MobiDB-lite"/>
    </source>
</evidence>
<comment type="caution">
    <text evidence="2">The sequence shown here is derived from an EMBL/GenBank/DDBJ whole genome shotgun (WGS) entry which is preliminary data.</text>
</comment>
<keyword evidence="3" id="KW-1185">Reference proteome</keyword>
<reference evidence="3" key="1">
    <citation type="journal article" date="2019" name="Int. J. Syst. Evol. Microbiol.">
        <title>The Global Catalogue of Microorganisms (GCM) 10K type strain sequencing project: providing services to taxonomists for standard genome sequencing and annotation.</title>
        <authorList>
            <consortium name="The Broad Institute Genomics Platform"/>
            <consortium name="The Broad Institute Genome Sequencing Center for Infectious Disease"/>
            <person name="Wu L."/>
            <person name="Ma J."/>
        </authorList>
    </citation>
    <scope>NUCLEOTIDE SEQUENCE [LARGE SCALE GENOMIC DNA]</scope>
    <source>
        <strain evidence="3">NBRC 102520</strain>
    </source>
</reference>
<feature type="compositionally biased region" description="Basic and acidic residues" evidence="1">
    <location>
        <begin position="52"/>
        <end position="64"/>
    </location>
</feature>
<evidence type="ECO:0000313" key="3">
    <source>
        <dbReference type="Proteomes" id="UP001156905"/>
    </source>
</evidence>
<sequence length="82" mass="8578">MIGYCATGNSGIEIAPTKQMNSATTQAKIGLSMKKLGICRFTLVVSLVPHGEERGTRVSNHEDPALSCGHPSRRPLPAGSSG</sequence>
<proteinExistence type="predicted"/>
<protein>
    <submittedName>
        <fullName evidence="2">Uncharacterized protein</fullName>
    </submittedName>
</protein>
<accession>A0ABQ6AZY4</accession>
<organism evidence="2 3">
    <name type="scientific">Bradyrhizobium iriomotense</name>
    <dbReference type="NCBI Taxonomy" id="441950"/>
    <lineage>
        <taxon>Bacteria</taxon>
        <taxon>Pseudomonadati</taxon>
        <taxon>Pseudomonadota</taxon>
        <taxon>Alphaproteobacteria</taxon>
        <taxon>Hyphomicrobiales</taxon>
        <taxon>Nitrobacteraceae</taxon>
        <taxon>Bradyrhizobium</taxon>
    </lineage>
</organism>
<dbReference type="Proteomes" id="UP001156905">
    <property type="component" value="Unassembled WGS sequence"/>
</dbReference>
<dbReference type="EMBL" id="BSOW01000014">
    <property type="protein sequence ID" value="GLR87478.1"/>
    <property type="molecule type" value="Genomic_DNA"/>
</dbReference>
<name>A0ABQ6AZY4_9BRAD</name>